<dbReference type="PANTHER" id="PTHR14187:SF5">
    <property type="entry name" value="HEAT SHOCK 70 KDA PROTEIN 12A"/>
    <property type="match status" value="1"/>
</dbReference>
<dbReference type="PANTHER" id="PTHR14187">
    <property type="entry name" value="ALPHA KINASE/ELONGATION FACTOR 2 KINASE"/>
    <property type="match status" value="1"/>
</dbReference>
<dbReference type="Gene3D" id="3.90.640.10">
    <property type="entry name" value="Actin, Chain A, domain 4"/>
    <property type="match status" value="1"/>
</dbReference>
<name>A0ABP9XX58_9FUNG</name>
<keyword evidence="4" id="KW-1185">Reference proteome</keyword>
<gene>
    <name evidence="3" type="ORF">HPULCUR_004432</name>
</gene>
<comment type="caution">
    <text evidence="3">The sequence shown here is derived from an EMBL/GenBank/DDBJ whole genome shotgun (WGS) entry which is preliminary data.</text>
</comment>
<evidence type="ECO:0000313" key="4">
    <source>
        <dbReference type="Proteomes" id="UP001476247"/>
    </source>
</evidence>
<evidence type="ECO:0000256" key="1">
    <source>
        <dbReference type="ARBA" id="ARBA00022741"/>
    </source>
</evidence>
<dbReference type="InterPro" id="IPR043129">
    <property type="entry name" value="ATPase_NBD"/>
</dbReference>
<protein>
    <submittedName>
        <fullName evidence="3">Uncharacterized protein</fullName>
    </submittedName>
</protein>
<proteinExistence type="predicted"/>
<dbReference type="InterPro" id="IPR013126">
    <property type="entry name" value="Hsp_70_fam"/>
</dbReference>
<keyword evidence="2" id="KW-0067">ATP-binding</keyword>
<evidence type="ECO:0000313" key="3">
    <source>
        <dbReference type="EMBL" id="GAA5799023.1"/>
    </source>
</evidence>
<accession>A0ABP9XX58</accession>
<sequence length="1047" mass="118023">MITEPEAAALSCEMYYKDYNRVSAVNFIVCYVGEDTVNLVTFCLEKDTDGNIKKPCSQVPTSILYKDGKIDHEDSMIWGLEISEPTVSEGDVYIKHIKEYICGTDGVLEELEQAGLTIEKVVTDYLKKLHGAAIEKISAQEIVSHTPFKVEDCRYCIACPLPHRDLMTCCFIEAGIITEEEAEDRLMFVTESEAAAYNCLGWDRKLSKTVGGKHYLVCDIGHTTFGISKINVSVTESLSTVSLLSEHAGQGSMCLENSLRNYLVENAQDLKINRPTIEAAVLEFIESVKFHFSLPNEDTHRDDIESLEIKDHATTSPFKTTDIGGINPIQISLLQLSQEVFLPFINHVINSILEVDQEECERIFLTGKFGSDYNFIDALTSASGGLFQKRHTVIDHMSLDAVSRGAVAFALRTNVSQIPFSHEDSVVTESGKKPEAVKKCDFIVGIDFGTTHSGCSYAGFGEKNMSIRPLTSWPKQDLKKYAKAPTLLVYNTKSQKTTSKWGQKAKEHQLRYSERLLENFKLFLSPESVKKYYGEVNENIIRIRESFTTEDVEAIDLIAEYLKLFKTYIDAQIRDREAGKWLGIFPERLVFSYVITVPAMWDREAKDTMVLAAIKAGLIEKGQHDKLLIITEPEAAALACETYYQDYKKDGAFNFVVCDAGGGTVDLVTFCLKNNEEGSEVIYQIGNGEGDTCGSVYLERRFRKYMKAFYADIGYDLGDDVDFSKTASSFMKIKHDFNPSDTTDRYYSVILPAPTYNARPTSGRTRIQGNVLKIHCKELEEKVFRPVVCKIEALIDRQIEKMKGEDVHVILLVGGFSQCKYLQKTLINKYKLLDIKVVVPKNAVTAISEGAVSYAQRPRMISNKVVGLSYALEVHAPFIKEQGQSLSERETFIANDGEEYFKSRLEYFVKKNEEADEGKTLVYEKQVFIEYPKNAVIAIFSCDYSEINEPEWKRVNKSHTKVLEVRFNMPYLPEAEENEIIPFKVALQLNQIGGINVIIECLANGNSGPVLDTEISSQETFQYVRKSDPVYVKTKLRSALYILPNLS</sequence>
<dbReference type="Proteomes" id="UP001476247">
    <property type="component" value="Unassembled WGS sequence"/>
</dbReference>
<dbReference type="Gene3D" id="3.30.420.40">
    <property type="match status" value="3"/>
</dbReference>
<organism evidence="3 4">
    <name type="scientific">Helicostylum pulchrum</name>
    <dbReference type="NCBI Taxonomy" id="562976"/>
    <lineage>
        <taxon>Eukaryota</taxon>
        <taxon>Fungi</taxon>
        <taxon>Fungi incertae sedis</taxon>
        <taxon>Mucoromycota</taxon>
        <taxon>Mucoromycotina</taxon>
        <taxon>Mucoromycetes</taxon>
        <taxon>Mucorales</taxon>
        <taxon>Mucorineae</taxon>
        <taxon>Mucoraceae</taxon>
        <taxon>Helicostylum</taxon>
    </lineage>
</organism>
<dbReference type="SUPFAM" id="SSF53067">
    <property type="entry name" value="Actin-like ATPase domain"/>
    <property type="match status" value="3"/>
</dbReference>
<reference evidence="3 4" key="1">
    <citation type="submission" date="2024-04" db="EMBL/GenBank/DDBJ databases">
        <title>genome sequences of Mucor flavus KT1a and Helicostylum pulchrum KT1b strains isolation_sourced from the surface of a dry-aged beef.</title>
        <authorList>
            <person name="Toyotome T."/>
            <person name="Hosono M."/>
            <person name="Torimaru M."/>
            <person name="Fukuda K."/>
            <person name="Mikami N."/>
        </authorList>
    </citation>
    <scope>NUCLEOTIDE SEQUENCE [LARGE SCALE GENOMIC DNA]</scope>
    <source>
        <strain evidence="3 4">KT1b</strain>
    </source>
</reference>
<dbReference type="CDD" id="cd10170">
    <property type="entry name" value="ASKHA_NBD_HSP70"/>
    <property type="match status" value="1"/>
</dbReference>
<keyword evidence="1" id="KW-0547">Nucleotide-binding</keyword>
<evidence type="ECO:0000256" key="2">
    <source>
        <dbReference type="ARBA" id="ARBA00022840"/>
    </source>
</evidence>
<dbReference type="EMBL" id="BAABUJ010000011">
    <property type="protein sequence ID" value="GAA5799023.1"/>
    <property type="molecule type" value="Genomic_DNA"/>
</dbReference>
<dbReference type="Pfam" id="PF00012">
    <property type="entry name" value="HSP70"/>
    <property type="match status" value="1"/>
</dbReference>